<sequence>PISQRFDLLSSQLHTNSGFFEIHSVNTHHTITFTTPIYNLESYTL</sequence>
<protein>
    <submittedName>
        <fullName evidence="1">Uncharacterized protein</fullName>
    </submittedName>
</protein>
<dbReference type="AlphaFoldDB" id="A0A087UK85"/>
<gene>
    <name evidence="1" type="ORF">X975_23658</name>
</gene>
<keyword evidence="2" id="KW-1185">Reference proteome</keyword>
<feature type="non-terminal residue" evidence="1">
    <location>
        <position position="45"/>
    </location>
</feature>
<reference evidence="1 2" key="1">
    <citation type="submission" date="2013-11" db="EMBL/GenBank/DDBJ databases">
        <title>Genome sequencing of Stegodyphus mimosarum.</title>
        <authorList>
            <person name="Bechsgaard J."/>
        </authorList>
    </citation>
    <scope>NUCLEOTIDE SEQUENCE [LARGE SCALE GENOMIC DNA]</scope>
</reference>
<accession>A0A087UK85</accession>
<feature type="non-terminal residue" evidence="1">
    <location>
        <position position="1"/>
    </location>
</feature>
<dbReference type="Proteomes" id="UP000054359">
    <property type="component" value="Unassembled WGS sequence"/>
</dbReference>
<proteinExistence type="predicted"/>
<dbReference type="EMBL" id="KK120209">
    <property type="protein sequence ID" value="KFM77774.1"/>
    <property type="molecule type" value="Genomic_DNA"/>
</dbReference>
<name>A0A087UK85_STEMI</name>
<evidence type="ECO:0000313" key="2">
    <source>
        <dbReference type="Proteomes" id="UP000054359"/>
    </source>
</evidence>
<evidence type="ECO:0000313" key="1">
    <source>
        <dbReference type="EMBL" id="KFM77774.1"/>
    </source>
</evidence>
<organism evidence="1 2">
    <name type="scientific">Stegodyphus mimosarum</name>
    <name type="common">African social velvet spider</name>
    <dbReference type="NCBI Taxonomy" id="407821"/>
    <lineage>
        <taxon>Eukaryota</taxon>
        <taxon>Metazoa</taxon>
        <taxon>Ecdysozoa</taxon>
        <taxon>Arthropoda</taxon>
        <taxon>Chelicerata</taxon>
        <taxon>Arachnida</taxon>
        <taxon>Araneae</taxon>
        <taxon>Araneomorphae</taxon>
        <taxon>Entelegynae</taxon>
        <taxon>Eresoidea</taxon>
        <taxon>Eresidae</taxon>
        <taxon>Stegodyphus</taxon>
    </lineage>
</organism>